<protein>
    <submittedName>
        <fullName evidence="1">(Mediterranean fruit fly) hypothetical protein</fullName>
    </submittedName>
</protein>
<comment type="caution">
    <text evidence="1">The sequence shown here is derived from an EMBL/GenBank/DDBJ whole genome shotgun (WGS) entry which is preliminary data.</text>
</comment>
<proteinExistence type="predicted"/>
<evidence type="ECO:0000313" key="1">
    <source>
        <dbReference type="EMBL" id="CAD6996485.1"/>
    </source>
</evidence>
<keyword evidence="2" id="KW-1185">Reference proteome</keyword>
<reference evidence="1" key="1">
    <citation type="submission" date="2020-11" db="EMBL/GenBank/DDBJ databases">
        <authorList>
            <person name="Whitehead M."/>
        </authorList>
    </citation>
    <scope>NUCLEOTIDE SEQUENCE</scope>
    <source>
        <strain evidence="1">EGII</strain>
    </source>
</reference>
<dbReference type="EMBL" id="CAJHJT010000001">
    <property type="protein sequence ID" value="CAD6996485.1"/>
    <property type="molecule type" value="Genomic_DNA"/>
</dbReference>
<gene>
    <name evidence="1" type="ORF">CCAP1982_LOCUS5154</name>
</gene>
<evidence type="ECO:0000313" key="2">
    <source>
        <dbReference type="Proteomes" id="UP000606786"/>
    </source>
</evidence>
<dbReference type="AlphaFoldDB" id="A0A811UFY8"/>
<name>A0A811UFY8_CERCA</name>
<sequence>MDHVSDTALLGSVDVVVSNSGSGAVTVAVAVVGNAGYSCAGCGSGRQPQTSGGSCYNIYANTTTQALT</sequence>
<organism evidence="1 2">
    <name type="scientific">Ceratitis capitata</name>
    <name type="common">Mediterranean fruit fly</name>
    <name type="synonym">Tephritis capitata</name>
    <dbReference type="NCBI Taxonomy" id="7213"/>
    <lineage>
        <taxon>Eukaryota</taxon>
        <taxon>Metazoa</taxon>
        <taxon>Ecdysozoa</taxon>
        <taxon>Arthropoda</taxon>
        <taxon>Hexapoda</taxon>
        <taxon>Insecta</taxon>
        <taxon>Pterygota</taxon>
        <taxon>Neoptera</taxon>
        <taxon>Endopterygota</taxon>
        <taxon>Diptera</taxon>
        <taxon>Brachycera</taxon>
        <taxon>Muscomorpha</taxon>
        <taxon>Tephritoidea</taxon>
        <taxon>Tephritidae</taxon>
        <taxon>Ceratitis</taxon>
        <taxon>Ceratitis</taxon>
    </lineage>
</organism>
<accession>A0A811UFY8</accession>
<dbReference type="Proteomes" id="UP000606786">
    <property type="component" value="Unassembled WGS sequence"/>
</dbReference>